<dbReference type="AlphaFoldDB" id="M7P229"/>
<dbReference type="GO" id="GO:0005524">
    <property type="term" value="F:ATP binding"/>
    <property type="evidence" value="ECO:0007669"/>
    <property type="project" value="UniProtKB-KW"/>
</dbReference>
<keyword evidence="9" id="KW-0812">Transmembrane</keyword>
<dbReference type="Gene3D" id="3.30.450.20">
    <property type="entry name" value="PAS domain"/>
    <property type="match status" value="1"/>
</dbReference>
<dbReference type="Pfam" id="PF02518">
    <property type="entry name" value="HATPase_c"/>
    <property type="match status" value="1"/>
</dbReference>
<evidence type="ECO:0000256" key="2">
    <source>
        <dbReference type="ARBA" id="ARBA00012438"/>
    </source>
</evidence>
<keyword evidence="5" id="KW-0547">Nucleotide-binding</keyword>
<dbReference type="InterPro" id="IPR003661">
    <property type="entry name" value="HisK_dim/P_dom"/>
</dbReference>
<comment type="caution">
    <text evidence="12">The sequence shown here is derived from an EMBL/GenBank/DDBJ whole genome shotgun (WGS) entry which is preliminary data.</text>
</comment>
<dbReference type="eggNOG" id="COG2205">
    <property type="taxonomic scope" value="Bacteria"/>
</dbReference>
<dbReference type="CDD" id="cd00130">
    <property type="entry name" value="PAS"/>
    <property type="match status" value="1"/>
</dbReference>
<keyword evidence="9" id="KW-1133">Transmembrane helix</keyword>
<dbReference type="Gene3D" id="3.30.565.10">
    <property type="entry name" value="Histidine kinase-like ATPase, C-terminal domain"/>
    <property type="match status" value="1"/>
</dbReference>
<feature type="transmembrane region" description="Helical" evidence="9">
    <location>
        <begin position="100"/>
        <end position="119"/>
    </location>
</feature>
<keyword evidence="6" id="KW-0418">Kinase</keyword>
<dbReference type="SUPFAM" id="SSF55874">
    <property type="entry name" value="ATPase domain of HSP90 chaperone/DNA topoisomerase II/histidine kinase"/>
    <property type="match status" value="1"/>
</dbReference>
<dbReference type="InterPro" id="IPR005467">
    <property type="entry name" value="His_kinase_dom"/>
</dbReference>
<comment type="catalytic activity">
    <reaction evidence="1">
        <text>ATP + protein L-histidine = ADP + protein N-phospho-L-histidine.</text>
        <dbReference type="EC" id="2.7.13.3"/>
    </reaction>
</comment>
<dbReference type="CDD" id="cd00075">
    <property type="entry name" value="HATPase"/>
    <property type="match status" value="1"/>
</dbReference>
<dbReference type="InterPro" id="IPR035965">
    <property type="entry name" value="PAS-like_dom_sf"/>
</dbReference>
<feature type="transmembrane region" description="Helical" evidence="9">
    <location>
        <begin position="47"/>
        <end position="68"/>
    </location>
</feature>
<dbReference type="SUPFAM" id="SSF55785">
    <property type="entry name" value="PYP-like sensor domain (PAS domain)"/>
    <property type="match status" value="1"/>
</dbReference>
<dbReference type="Pfam" id="PF00512">
    <property type="entry name" value="HisKA"/>
    <property type="match status" value="1"/>
</dbReference>
<evidence type="ECO:0000256" key="8">
    <source>
        <dbReference type="ARBA" id="ARBA00023012"/>
    </source>
</evidence>
<keyword evidence="9" id="KW-0472">Membrane</keyword>
<dbReference type="InterPro" id="IPR013767">
    <property type="entry name" value="PAS_fold"/>
</dbReference>
<dbReference type="InterPro" id="IPR003594">
    <property type="entry name" value="HATPase_dom"/>
</dbReference>
<keyword evidence="3" id="KW-0597">Phosphoprotein</keyword>
<dbReference type="STRING" id="1286106.MPL1_04402"/>
<proteinExistence type="predicted"/>
<dbReference type="RefSeq" id="WP_009725900.1">
    <property type="nucleotide sequence ID" value="NZ_APHR01000020.1"/>
</dbReference>
<organism evidence="12 13">
    <name type="scientific">Methylophaga lonarensis MPL</name>
    <dbReference type="NCBI Taxonomy" id="1286106"/>
    <lineage>
        <taxon>Bacteria</taxon>
        <taxon>Pseudomonadati</taxon>
        <taxon>Pseudomonadota</taxon>
        <taxon>Gammaproteobacteria</taxon>
        <taxon>Thiotrichales</taxon>
        <taxon>Piscirickettsiaceae</taxon>
        <taxon>Methylophaga</taxon>
    </lineage>
</organism>
<evidence type="ECO:0000256" key="1">
    <source>
        <dbReference type="ARBA" id="ARBA00000085"/>
    </source>
</evidence>
<dbReference type="PATRIC" id="fig|1286106.3.peg.883"/>
<keyword evidence="4" id="KW-0808">Transferase</keyword>
<dbReference type="SUPFAM" id="SSF47384">
    <property type="entry name" value="Homodimeric domain of signal transducing histidine kinase"/>
    <property type="match status" value="1"/>
</dbReference>
<dbReference type="SMART" id="SM00388">
    <property type="entry name" value="HisKA"/>
    <property type="match status" value="1"/>
</dbReference>
<evidence type="ECO:0000256" key="6">
    <source>
        <dbReference type="ARBA" id="ARBA00022777"/>
    </source>
</evidence>
<dbReference type="InterPro" id="IPR004358">
    <property type="entry name" value="Sig_transdc_His_kin-like_C"/>
</dbReference>
<evidence type="ECO:0000256" key="9">
    <source>
        <dbReference type="SAM" id="Phobius"/>
    </source>
</evidence>
<dbReference type="PROSITE" id="PS50112">
    <property type="entry name" value="PAS"/>
    <property type="match status" value="1"/>
</dbReference>
<dbReference type="Pfam" id="PF25323">
    <property type="entry name" value="6TM_PilS"/>
    <property type="match status" value="1"/>
</dbReference>
<dbReference type="SMART" id="SM00091">
    <property type="entry name" value="PAS"/>
    <property type="match status" value="1"/>
</dbReference>
<dbReference type="InterPro" id="IPR036097">
    <property type="entry name" value="HisK_dim/P_sf"/>
</dbReference>
<feature type="domain" description="PAS" evidence="11">
    <location>
        <begin position="199"/>
        <end position="237"/>
    </location>
</feature>
<dbReference type="Proteomes" id="UP000012019">
    <property type="component" value="Unassembled WGS sequence"/>
</dbReference>
<feature type="transmembrane region" description="Helical" evidence="9">
    <location>
        <begin position="12"/>
        <end position="35"/>
    </location>
</feature>
<accession>M7P229</accession>
<evidence type="ECO:0000313" key="12">
    <source>
        <dbReference type="EMBL" id="EMR13532.1"/>
    </source>
</evidence>
<dbReference type="EC" id="2.7.13.3" evidence="2"/>
<evidence type="ECO:0000259" key="10">
    <source>
        <dbReference type="PROSITE" id="PS50109"/>
    </source>
</evidence>
<dbReference type="InterPro" id="IPR000014">
    <property type="entry name" value="PAS"/>
</dbReference>
<dbReference type="Pfam" id="PF00989">
    <property type="entry name" value="PAS"/>
    <property type="match status" value="1"/>
</dbReference>
<dbReference type="GO" id="GO:0000155">
    <property type="term" value="F:phosphorelay sensor kinase activity"/>
    <property type="evidence" value="ECO:0007669"/>
    <property type="project" value="InterPro"/>
</dbReference>
<keyword evidence="13" id="KW-1185">Reference proteome</keyword>
<feature type="transmembrane region" description="Helical" evidence="9">
    <location>
        <begin position="152"/>
        <end position="172"/>
    </location>
</feature>
<gene>
    <name evidence="12" type="ORF">MPL1_04402</name>
</gene>
<dbReference type="OrthoDB" id="9792686at2"/>
<dbReference type="PANTHER" id="PTHR43065:SF52">
    <property type="entry name" value="SENSOR PROTEIN KINASE PILS"/>
    <property type="match status" value="1"/>
</dbReference>
<reference evidence="12 13" key="1">
    <citation type="journal article" date="2013" name="Genome Announc.">
        <title>Draft Genome Sequence of Methylophaga lonarensis MPLT, a Haloalkaliphilic (Non-Methane-Utilizing) Methylotroph.</title>
        <authorList>
            <person name="Shetty S.A."/>
            <person name="Marathe N.P."/>
            <person name="Munot H."/>
            <person name="Antony C.P."/>
            <person name="Dhotre D.P."/>
            <person name="Murrell J.C."/>
            <person name="Shouche Y.S."/>
        </authorList>
    </citation>
    <scope>NUCLEOTIDE SEQUENCE [LARGE SCALE GENOMIC DNA]</scope>
    <source>
        <strain evidence="12 13">MPL</strain>
    </source>
</reference>
<dbReference type="SMART" id="SM00387">
    <property type="entry name" value="HATPase_c"/>
    <property type="match status" value="1"/>
</dbReference>
<protein>
    <recommendedName>
        <fullName evidence="2">histidine kinase</fullName>
        <ecNumber evidence="2">2.7.13.3</ecNumber>
    </recommendedName>
</protein>
<keyword evidence="8" id="KW-0902">Two-component regulatory system</keyword>
<keyword evidence="7" id="KW-0067">ATP-binding</keyword>
<dbReference type="Gene3D" id="1.10.287.130">
    <property type="match status" value="1"/>
</dbReference>
<dbReference type="PANTHER" id="PTHR43065">
    <property type="entry name" value="SENSOR HISTIDINE KINASE"/>
    <property type="match status" value="1"/>
</dbReference>
<evidence type="ECO:0000259" key="11">
    <source>
        <dbReference type="PROSITE" id="PS50112"/>
    </source>
</evidence>
<feature type="transmembrane region" description="Helical" evidence="9">
    <location>
        <begin position="75"/>
        <end position="94"/>
    </location>
</feature>
<dbReference type="PRINTS" id="PR00344">
    <property type="entry name" value="BCTRLSENSOR"/>
</dbReference>
<evidence type="ECO:0000256" key="7">
    <source>
        <dbReference type="ARBA" id="ARBA00022840"/>
    </source>
</evidence>
<evidence type="ECO:0000256" key="3">
    <source>
        <dbReference type="ARBA" id="ARBA00022553"/>
    </source>
</evidence>
<feature type="domain" description="Histidine kinase" evidence="10">
    <location>
        <begin position="313"/>
        <end position="522"/>
    </location>
</feature>
<dbReference type="PROSITE" id="PS50109">
    <property type="entry name" value="HIS_KIN"/>
    <property type="match status" value="1"/>
</dbReference>
<name>M7P229_9GAMM</name>
<evidence type="ECO:0000256" key="4">
    <source>
        <dbReference type="ARBA" id="ARBA00022679"/>
    </source>
</evidence>
<sequence>MVSENTVDPTSWRALLIFSYYRLFLAATLFAVFYFNLPPDFLGSLDPAAYATVSQIYLLAGLALTALTHLRWNNFVSLTTLQLLFDIVLLTLLIHTSGGLQSGLGSLMVVVVIAGGTLIPGRLAVFTAAIATLAVLFEASYTQIAGEGVTRYSQAGMLGATFFATTLLAQVLSKKMQRTQLIAEERARDVSKLAMLNQHIISRMQTGVLVVDAQGRISMFNQSAGQLLGIGQSQLFNALADAVPALAIQFSQWLNHQPQAFEPFQARPELPEVLARATRLDSGESLIYLDNTSAMAQQAQQLKLASLGRLSASIAHEIRNPLGAISHAGELLNELDAENPQTQKLTAIIQRHSARVNSIIETILQMSRRKSVEPSVVVLLPWLEKLVAEFSEINRLSNEQIQLETEVPLARVWIDEAQLQQVIYNLLENALHYARKNEAGPMIAIKVAADDDEVKLDISDNGPGVSAEAAEHLFEPFYSQRTGGTGLGLYLAKELCQANGARLTYLGEEGTCCFRISFPMHAREYIE</sequence>
<dbReference type="EMBL" id="APHR01000020">
    <property type="protein sequence ID" value="EMR13532.1"/>
    <property type="molecule type" value="Genomic_DNA"/>
</dbReference>
<dbReference type="InterPro" id="IPR036890">
    <property type="entry name" value="HATPase_C_sf"/>
</dbReference>
<dbReference type="GO" id="GO:0006355">
    <property type="term" value="P:regulation of DNA-templated transcription"/>
    <property type="evidence" value="ECO:0007669"/>
    <property type="project" value="InterPro"/>
</dbReference>
<evidence type="ECO:0000313" key="13">
    <source>
        <dbReference type="Proteomes" id="UP000012019"/>
    </source>
</evidence>
<evidence type="ECO:0000256" key="5">
    <source>
        <dbReference type="ARBA" id="ARBA00022741"/>
    </source>
</evidence>
<dbReference type="CDD" id="cd00082">
    <property type="entry name" value="HisKA"/>
    <property type="match status" value="1"/>
</dbReference>